<proteinExistence type="predicted"/>
<comment type="caution">
    <text evidence="1">The sequence shown here is derived from an EMBL/GenBank/DDBJ whole genome shotgun (WGS) entry which is preliminary data.</text>
</comment>
<evidence type="ECO:0000313" key="2">
    <source>
        <dbReference type="Proteomes" id="UP000518288"/>
    </source>
</evidence>
<accession>A0A7Y9ULG0</accession>
<dbReference type="AlphaFoldDB" id="A0A7Y9ULG0"/>
<protein>
    <recommendedName>
        <fullName evidence="3">Response regulator</fullName>
    </recommendedName>
</protein>
<organism evidence="1 2">
    <name type="scientific">Sphaerotilus montanus</name>
    <dbReference type="NCBI Taxonomy" id="522889"/>
    <lineage>
        <taxon>Bacteria</taxon>
        <taxon>Pseudomonadati</taxon>
        <taxon>Pseudomonadota</taxon>
        <taxon>Betaproteobacteria</taxon>
        <taxon>Burkholderiales</taxon>
        <taxon>Sphaerotilaceae</taxon>
        <taxon>Sphaerotilus</taxon>
    </lineage>
</organism>
<dbReference type="Proteomes" id="UP000518288">
    <property type="component" value="Unassembled WGS sequence"/>
</dbReference>
<sequence>MSLHGLESELPCRVLVVVGSPRRLAEVHAVLGLVMPDGLVEVADTVVEALLRLTRKPAQLLLLDLAVDDAFAPMVVRHLARVAPVTEVLVFDDRARTVPGHQRVHAWEELDSVLTRWHAVVQRSARGLHGPEEERSLS</sequence>
<dbReference type="EMBL" id="JACCFH010000001">
    <property type="protein sequence ID" value="NYG34725.1"/>
    <property type="molecule type" value="Genomic_DNA"/>
</dbReference>
<reference evidence="1 2" key="1">
    <citation type="submission" date="2020-07" db="EMBL/GenBank/DDBJ databases">
        <title>Genomic Encyclopedia of Archaeal and Bacterial Type Strains, Phase II (KMG-II): from individual species to whole genera.</title>
        <authorList>
            <person name="Goeker M."/>
        </authorList>
    </citation>
    <scope>NUCLEOTIDE SEQUENCE [LARGE SCALE GENOMIC DNA]</scope>
    <source>
        <strain evidence="1 2">DSM 21226</strain>
    </source>
</reference>
<keyword evidence="2" id="KW-1185">Reference proteome</keyword>
<gene>
    <name evidence="1" type="ORF">BDD16_003711</name>
</gene>
<name>A0A7Y9ULG0_9BURK</name>
<evidence type="ECO:0000313" key="1">
    <source>
        <dbReference type="EMBL" id="NYG34725.1"/>
    </source>
</evidence>
<evidence type="ECO:0008006" key="3">
    <source>
        <dbReference type="Google" id="ProtNLM"/>
    </source>
</evidence>
<dbReference type="RefSeq" id="WP_179635331.1">
    <property type="nucleotide sequence ID" value="NZ_JACCFH010000001.1"/>
</dbReference>